<accession>A0A6J6K261</accession>
<proteinExistence type="predicted"/>
<evidence type="ECO:0000259" key="1">
    <source>
        <dbReference type="Pfam" id="PF03129"/>
    </source>
</evidence>
<dbReference type="Pfam" id="PF03129">
    <property type="entry name" value="HGTP_anticodon"/>
    <property type="match status" value="1"/>
</dbReference>
<dbReference type="EMBL" id="CAEZVZ010000061">
    <property type="protein sequence ID" value="CAB4642463.1"/>
    <property type="molecule type" value="Genomic_DNA"/>
</dbReference>
<evidence type="ECO:0000313" key="2">
    <source>
        <dbReference type="EMBL" id="CAB4642463.1"/>
    </source>
</evidence>
<name>A0A6J6K261_9ZZZZ</name>
<dbReference type="AlphaFoldDB" id="A0A6J6K261"/>
<reference evidence="2" key="1">
    <citation type="submission" date="2020-05" db="EMBL/GenBank/DDBJ databases">
        <authorList>
            <person name="Chiriac C."/>
            <person name="Salcher M."/>
            <person name="Ghai R."/>
            <person name="Kavagutti S V."/>
        </authorList>
    </citation>
    <scope>NUCLEOTIDE SEQUENCE</scope>
</reference>
<gene>
    <name evidence="2" type="ORF">UFOPK2162_00567</name>
</gene>
<protein>
    <submittedName>
        <fullName evidence="2">Unannotated protein</fullName>
    </submittedName>
</protein>
<feature type="domain" description="Anticodon-binding" evidence="1">
    <location>
        <begin position="2"/>
        <end position="47"/>
    </location>
</feature>
<dbReference type="Gene3D" id="3.40.50.800">
    <property type="entry name" value="Anticodon-binding domain"/>
    <property type="match status" value="1"/>
</dbReference>
<organism evidence="2">
    <name type="scientific">freshwater metagenome</name>
    <dbReference type="NCBI Taxonomy" id="449393"/>
    <lineage>
        <taxon>unclassified sequences</taxon>
        <taxon>metagenomes</taxon>
        <taxon>ecological metagenomes</taxon>
    </lineage>
</organism>
<sequence length="51" mass="5217">MKAADKSGSAYAIVIGDSELASGSVELKRMKDGELSSVKIGELESALTSVS</sequence>
<dbReference type="SUPFAM" id="SSF52954">
    <property type="entry name" value="Class II aaRS ABD-related"/>
    <property type="match status" value="1"/>
</dbReference>
<dbReference type="InterPro" id="IPR036621">
    <property type="entry name" value="Anticodon-bd_dom_sf"/>
</dbReference>
<dbReference type="InterPro" id="IPR004154">
    <property type="entry name" value="Anticodon-bd"/>
</dbReference>